<proteinExistence type="predicted"/>
<accession>A0A1Y1ZPW2</accession>
<dbReference type="OrthoDB" id="5396681at2759"/>
<evidence type="ECO:0000313" key="3">
    <source>
        <dbReference type="EMBL" id="ORY12266.1"/>
    </source>
</evidence>
<name>A0A1Y1ZPW2_9PLEO</name>
<protein>
    <submittedName>
        <fullName evidence="3">Uncharacterized protein</fullName>
    </submittedName>
</protein>
<organism evidence="3 4">
    <name type="scientific">Clohesyomyces aquaticus</name>
    <dbReference type="NCBI Taxonomy" id="1231657"/>
    <lineage>
        <taxon>Eukaryota</taxon>
        <taxon>Fungi</taxon>
        <taxon>Dikarya</taxon>
        <taxon>Ascomycota</taxon>
        <taxon>Pezizomycotina</taxon>
        <taxon>Dothideomycetes</taxon>
        <taxon>Pleosporomycetidae</taxon>
        <taxon>Pleosporales</taxon>
        <taxon>Lindgomycetaceae</taxon>
        <taxon>Clohesyomyces</taxon>
    </lineage>
</organism>
<evidence type="ECO:0000313" key="4">
    <source>
        <dbReference type="Proteomes" id="UP000193144"/>
    </source>
</evidence>
<dbReference type="AlphaFoldDB" id="A0A1Y1ZPW2"/>
<evidence type="ECO:0000256" key="1">
    <source>
        <dbReference type="SAM" id="Coils"/>
    </source>
</evidence>
<feature type="coiled-coil region" evidence="1">
    <location>
        <begin position="118"/>
        <end position="148"/>
    </location>
</feature>
<evidence type="ECO:0000256" key="2">
    <source>
        <dbReference type="SAM" id="Phobius"/>
    </source>
</evidence>
<dbReference type="Proteomes" id="UP000193144">
    <property type="component" value="Unassembled WGS sequence"/>
</dbReference>
<comment type="caution">
    <text evidence="3">The sequence shown here is derived from an EMBL/GenBank/DDBJ whole genome shotgun (WGS) entry which is preliminary data.</text>
</comment>
<reference evidence="3 4" key="1">
    <citation type="submission" date="2016-07" db="EMBL/GenBank/DDBJ databases">
        <title>Pervasive Adenine N6-methylation of Active Genes in Fungi.</title>
        <authorList>
            <consortium name="DOE Joint Genome Institute"/>
            <person name="Mondo S.J."/>
            <person name="Dannebaum R.O."/>
            <person name="Kuo R.C."/>
            <person name="Labutti K."/>
            <person name="Haridas S."/>
            <person name="Kuo A."/>
            <person name="Salamov A."/>
            <person name="Ahrendt S.R."/>
            <person name="Lipzen A."/>
            <person name="Sullivan W."/>
            <person name="Andreopoulos W.B."/>
            <person name="Clum A."/>
            <person name="Lindquist E."/>
            <person name="Daum C."/>
            <person name="Ramamoorthy G.K."/>
            <person name="Gryganskyi A."/>
            <person name="Culley D."/>
            <person name="Magnuson J.K."/>
            <person name="James T.Y."/>
            <person name="O'Malley M.A."/>
            <person name="Stajich J.E."/>
            <person name="Spatafora J.W."/>
            <person name="Visel A."/>
            <person name="Grigoriev I.V."/>
        </authorList>
    </citation>
    <scope>NUCLEOTIDE SEQUENCE [LARGE SCALE GENOMIC DNA]</scope>
    <source>
        <strain evidence="3 4">CBS 115471</strain>
    </source>
</reference>
<keyword evidence="2" id="KW-0812">Transmembrane</keyword>
<dbReference type="EMBL" id="MCFA01000053">
    <property type="protein sequence ID" value="ORY12266.1"/>
    <property type="molecule type" value="Genomic_DNA"/>
</dbReference>
<keyword evidence="2" id="KW-0472">Membrane</keyword>
<keyword evidence="1" id="KW-0175">Coiled coil</keyword>
<dbReference type="STRING" id="1231657.A0A1Y1ZPW2"/>
<keyword evidence="4" id="KW-1185">Reference proteome</keyword>
<keyword evidence="2" id="KW-1133">Transmembrane helix</keyword>
<sequence length="238" mass="27535">MIGDEDDEDNFMSIDVEDHQQLKHIEDQIADLILCLDSTLDTVTTFMEMYEQFRNYRGSEISVETPSRKSAYGTDAVIFALKEKTTEIGYTRKKAEALLSKVQNTRTLISSLLERQSGHNINQQIAALQNLEKQAQEENATMRQLAEKNSRDSSSNFYSTQFVHQQESPSGATKIGYSTNWWLFFAISIPLTILTIFAWSLWVNFRNWMDYLIPKRTEGRSGRVRMFRQKVTLPELPK</sequence>
<gene>
    <name evidence="3" type="ORF">BCR34DRAFT_624442</name>
</gene>
<feature type="transmembrane region" description="Helical" evidence="2">
    <location>
        <begin position="181"/>
        <end position="205"/>
    </location>
</feature>